<evidence type="ECO:0000313" key="3">
    <source>
        <dbReference type="EMBL" id="KPI43477.1"/>
    </source>
</evidence>
<evidence type="ECO:0000256" key="1">
    <source>
        <dbReference type="SAM" id="Coils"/>
    </source>
</evidence>
<dbReference type="VEuPathDB" id="FungiDB:AB675_7050"/>
<feature type="region of interest" description="Disordered" evidence="2">
    <location>
        <begin position="279"/>
        <end position="307"/>
    </location>
</feature>
<feature type="compositionally biased region" description="Polar residues" evidence="2">
    <location>
        <begin position="543"/>
        <end position="559"/>
    </location>
</feature>
<organism evidence="3 4">
    <name type="scientific">Cyphellophora attinorum</name>
    <dbReference type="NCBI Taxonomy" id="1664694"/>
    <lineage>
        <taxon>Eukaryota</taxon>
        <taxon>Fungi</taxon>
        <taxon>Dikarya</taxon>
        <taxon>Ascomycota</taxon>
        <taxon>Pezizomycotina</taxon>
        <taxon>Eurotiomycetes</taxon>
        <taxon>Chaetothyriomycetidae</taxon>
        <taxon>Chaetothyriales</taxon>
        <taxon>Cyphellophoraceae</taxon>
        <taxon>Cyphellophora</taxon>
    </lineage>
</organism>
<feature type="compositionally biased region" description="Basic and acidic residues" evidence="2">
    <location>
        <begin position="123"/>
        <end position="136"/>
    </location>
</feature>
<feature type="compositionally biased region" description="Polar residues" evidence="2">
    <location>
        <begin position="1"/>
        <end position="22"/>
    </location>
</feature>
<sequence length="565" mass="63767">MSSPPEQSRYSNGSLLRSSTTGAAIRRGEIKISDPIPHDQDASTSYRPNSDWPIKTSTADTQRGRHYSTGNLGPGDAGRASMGPSFMASSMSSVPSKESINQRKNTGFRATLRRMFGSKRGRPSVEQDRGPYHRSDPGNLTAIAEGPRTPVVTRIPSQPTGSVIRESALGSHGFNQNYNPAGDEDEQHRPSPPIQHRRRNTLPSLVITDEMAQILAEPKDNDLIARSRQRQELDLRHYKRRSRSADALNKMISEIRFRNAGVRDRESDIAFWRQSVVDNPLPTNQSYQEDQRDDVTQSTMSETEPSTKITTLQTFDFGLNEREGKDATLEDRVNTLEVKMIDFEYAIEKLQGRDVKSAPPPKMPLKRRSIHDLFPETDSGMSSSSLEPTSFLSSPDHSPVPESENEQAYVPDRTSKATTIRPLTAHRRSGGSPPSPVRITVDQFDKLMEILRREQNSRRQLEAQVNDLQKELEALRQPIYAEIRQVGYPITPNQPGTHDTPNTQRTLRRSPPFPNKENQQPEQSRFSMSDVESDYYDEVYETPQDTKFTFEQAHQQRSSPLIGVN</sequence>
<evidence type="ECO:0000313" key="4">
    <source>
        <dbReference type="Proteomes" id="UP000038010"/>
    </source>
</evidence>
<feature type="compositionally biased region" description="Polar residues" evidence="2">
    <location>
        <begin position="491"/>
        <end position="505"/>
    </location>
</feature>
<feature type="region of interest" description="Disordered" evidence="2">
    <location>
        <begin position="374"/>
        <end position="410"/>
    </location>
</feature>
<name>A0A0N1H8N9_9EURO</name>
<dbReference type="Proteomes" id="UP000038010">
    <property type="component" value="Unassembled WGS sequence"/>
</dbReference>
<feature type="compositionally biased region" description="Low complexity" evidence="2">
    <location>
        <begin position="81"/>
        <end position="99"/>
    </location>
</feature>
<comment type="caution">
    <text evidence="3">The sequence shown here is derived from an EMBL/GenBank/DDBJ whole genome shotgun (WGS) entry which is preliminary data.</text>
</comment>
<feature type="compositionally biased region" description="Low complexity" evidence="2">
    <location>
        <begin position="382"/>
        <end position="395"/>
    </location>
</feature>
<dbReference type="GeneID" id="28739269"/>
<feature type="region of interest" description="Disordered" evidence="2">
    <location>
        <begin position="488"/>
        <end position="565"/>
    </location>
</feature>
<dbReference type="STRING" id="1664694.A0A0N1H8N9"/>
<feature type="compositionally biased region" description="Acidic residues" evidence="2">
    <location>
        <begin position="531"/>
        <end position="540"/>
    </location>
</feature>
<evidence type="ECO:0000256" key="2">
    <source>
        <dbReference type="SAM" id="MobiDB-lite"/>
    </source>
</evidence>
<feature type="compositionally biased region" description="Basic and acidic residues" evidence="2">
    <location>
        <begin position="26"/>
        <end position="41"/>
    </location>
</feature>
<protein>
    <submittedName>
        <fullName evidence="3">Uncharacterized protein</fullName>
    </submittedName>
</protein>
<feature type="compositionally biased region" description="Polar residues" evidence="2">
    <location>
        <begin position="296"/>
        <end position="307"/>
    </location>
</feature>
<accession>A0A0N1H8N9</accession>
<dbReference type="OrthoDB" id="5428925at2759"/>
<reference evidence="3 4" key="1">
    <citation type="submission" date="2015-06" db="EMBL/GenBank/DDBJ databases">
        <title>Draft genome of the ant-associated black yeast Phialophora attae CBS 131958.</title>
        <authorList>
            <person name="Moreno L.F."/>
            <person name="Stielow B.J."/>
            <person name="de Hoog S."/>
            <person name="Vicente V.A."/>
            <person name="Weiss V.A."/>
            <person name="de Vries M."/>
            <person name="Cruz L.M."/>
            <person name="Souza E.M."/>
        </authorList>
    </citation>
    <scope>NUCLEOTIDE SEQUENCE [LARGE SCALE GENOMIC DNA]</scope>
    <source>
        <strain evidence="3 4">CBS 131958</strain>
    </source>
</reference>
<keyword evidence="1" id="KW-0175">Coiled coil</keyword>
<feature type="region of interest" description="Disordered" evidence="2">
    <location>
        <begin position="119"/>
        <end position="144"/>
    </location>
</feature>
<dbReference type="EMBL" id="LFJN01000005">
    <property type="protein sequence ID" value="KPI43477.1"/>
    <property type="molecule type" value="Genomic_DNA"/>
</dbReference>
<feature type="region of interest" description="Disordered" evidence="2">
    <location>
        <begin position="1"/>
        <end position="106"/>
    </location>
</feature>
<gene>
    <name evidence="3" type="ORF">AB675_7050</name>
</gene>
<dbReference type="AlphaFoldDB" id="A0A0N1H8N9"/>
<feature type="region of interest" description="Disordered" evidence="2">
    <location>
        <begin position="168"/>
        <end position="200"/>
    </location>
</feature>
<proteinExistence type="predicted"/>
<dbReference type="RefSeq" id="XP_018003440.1">
    <property type="nucleotide sequence ID" value="XM_018147389.1"/>
</dbReference>
<keyword evidence="4" id="KW-1185">Reference proteome</keyword>
<feature type="compositionally biased region" description="Polar residues" evidence="2">
    <location>
        <begin position="516"/>
        <end position="527"/>
    </location>
</feature>
<feature type="coiled-coil region" evidence="1">
    <location>
        <begin position="444"/>
        <end position="478"/>
    </location>
</feature>